<proteinExistence type="predicted"/>
<protein>
    <submittedName>
        <fullName evidence="1">RNA pseudouridine synthase</fullName>
    </submittedName>
</protein>
<keyword evidence="2" id="KW-1185">Reference proteome</keyword>
<evidence type="ECO:0000313" key="2">
    <source>
        <dbReference type="Proteomes" id="UP001056973"/>
    </source>
</evidence>
<evidence type="ECO:0000313" key="1">
    <source>
        <dbReference type="EMBL" id="UQM93953.1"/>
    </source>
</evidence>
<gene>
    <name evidence="1" type="ORF">vBSmQDWS359_44</name>
</gene>
<organism evidence="1 2">
    <name type="scientific">Stenotrophomonas phage vB_Sm_QDWS359</name>
    <dbReference type="NCBI Taxonomy" id="2943841"/>
    <lineage>
        <taxon>Viruses</taxon>
        <taxon>Duplodnaviria</taxon>
        <taxon>Heunggongvirae</taxon>
        <taxon>Uroviricota</taxon>
        <taxon>Caudoviricetes</taxon>
        <taxon>Mesyanzhinovviridae</taxon>
        <taxon>Bradleyvirinae</taxon>
        <taxon>Xooduovirus</taxon>
        <taxon>Xooduovirus QDWS359</taxon>
    </lineage>
</organism>
<name>A0A9E7DKZ7_9CAUD</name>
<accession>A0A9E7DKZ7</accession>
<dbReference type="EMBL" id="ON331942">
    <property type="protein sequence ID" value="UQM93953.1"/>
    <property type="molecule type" value="Genomic_DNA"/>
</dbReference>
<sequence>MDKVTDIRRARDARESRLADERDPDLILEAWLDHEGQIIASCLKGTRRVPTDTEQQKGDLAQTCMGLARQGAVILSEMEGGWQAQPVMHAMLTRGGFYVTQPNQFWREEAEAKGGLRHRARCAWWVMRQLWGMVKPVTLNCLRLVLRPSSLRGLEVE</sequence>
<reference evidence="1" key="1">
    <citation type="submission" date="2022-04" db="EMBL/GenBank/DDBJ databases">
        <authorList>
            <person name="Wang L."/>
            <person name="Zhang J."/>
            <person name="Wang J."/>
        </authorList>
    </citation>
    <scope>NUCLEOTIDE SEQUENCE</scope>
</reference>
<dbReference type="Proteomes" id="UP001056973">
    <property type="component" value="Segment"/>
</dbReference>